<keyword evidence="3" id="KW-1185">Reference proteome</keyword>
<dbReference type="EMBL" id="JAHLOQ010000004">
    <property type="protein sequence ID" value="MBU5335381.1"/>
    <property type="molecule type" value="Genomic_DNA"/>
</dbReference>
<gene>
    <name evidence="2" type="ORF">KQI20_02900</name>
</gene>
<comment type="caution">
    <text evidence="2">The sequence shown here is derived from an EMBL/GenBank/DDBJ whole genome shotgun (WGS) entry which is preliminary data.</text>
</comment>
<sequence>MNEMYIISFNSTHQAIKCDKVFGKNEMDYAVLPTPREITQSCGISIKFSIENIDNVKEIIDENQIEYKGMYKIFKQDGKKQVEEIN</sequence>
<organism evidence="2 3">
    <name type="scientific">Intestinibacter bartlettii</name>
    <dbReference type="NCBI Taxonomy" id="261299"/>
    <lineage>
        <taxon>Bacteria</taxon>
        <taxon>Bacillati</taxon>
        <taxon>Bacillota</taxon>
        <taxon>Clostridia</taxon>
        <taxon>Peptostreptococcales</taxon>
        <taxon>Peptostreptococcaceae</taxon>
        <taxon>Intestinibacter</taxon>
    </lineage>
</organism>
<name>A0ABS6DU84_9FIRM</name>
<evidence type="ECO:0000313" key="2">
    <source>
        <dbReference type="EMBL" id="MBU5335381.1"/>
    </source>
</evidence>
<accession>A0ABS6DU84</accession>
<protein>
    <submittedName>
        <fullName evidence="2">DUF3343 domain-containing protein</fullName>
    </submittedName>
</protein>
<dbReference type="Proteomes" id="UP001196301">
    <property type="component" value="Unassembled WGS sequence"/>
</dbReference>
<proteinExistence type="predicted"/>
<feature type="domain" description="Putative Se/S carrier protein-like" evidence="1">
    <location>
        <begin position="5"/>
        <end position="72"/>
    </location>
</feature>
<reference evidence="2 3" key="1">
    <citation type="submission" date="2021-06" db="EMBL/GenBank/DDBJ databases">
        <authorList>
            <person name="Sun Q."/>
            <person name="Li D."/>
        </authorList>
    </citation>
    <scope>NUCLEOTIDE SEQUENCE [LARGE SCALE GENOMIC DNA]</scope>
    <source>
        <strain evidence="2 3">N19</strain>
    </source>
</reference>
<dbReference type="InterPro" id="IPR021778">
    <property type="entry name" value="Se/S_carrier-like"/>
</dbReference>
<dbReference type="RefSeq" id="WP_216568498.1">
    <property type="nucleotide sequence ID" value="NZ_JAHLOQ010000004.1"/>
</dbReference>
<evidence type="ECO:0000313" key="3">
    <source>
        <dbReference type="Proteomes" id="UP001196301"/>
    </source>
</evidence>
<evidence type="ECO:0000259" key="1">
    <source>
        <dbReference type="Pfam" id="PF11823"/>
    </source>
</evidence>
<dbReference type="Pfam" id="PF11823">
    <property type="entry name" value="Se_S_carrier"/>
    <property type="match status" value="1"/>
</dbReference>